<organism evidence="1">
    <name type="scientific">Oikopleura dioica</name>
    <name type="common">Tunicate</name>
    <dbReference type="NCBI Taxonomy" id="34765"/>
    <lineage>
        <taxon>Eukaryota</taxon>
        <taxon>Metazoa</taxon>
        <taxon>Chordata</taxon>
        <taxon>Tunicata</taxon>
        <taxon>Appendicularia</taxon>
        <taxon>Copelata</taxon>
        <taxon>Oikopleuridae</taxon>
        <taxon>Oikopleura</taxon>
    </lineage>
</organism>
<dbReference type="Proteomes" id="UP000011014">
    <property type="component" value="Unassembled WGS sequence"/>
</dbReference>
<protein>
    <submittedName>
        <fullName evidence="1">Uncharacterized protein</fullName>
    </submittedName>
</protein>
<accession>E4Y7L6</accession>
<gene>
    <name evidence="1" type="ORF">GSOID_T00025533001</name>
</gene>
<dbReference type="Pfam" id="PF14555">
    <property type="entry name" value="UBA_4"/>
    <property type="match status" value="1"/>
</dbReference>
<reference evidence="1" key="1">
    <citation type="journal article" date="2010" name="Science">
        <title>Plasticity of animal genome architecture unmasked by rapid evolution of a pelagic tunicate.</title>
        <authorList>
            <person name="Denoeud F."/>
            <person name="Henriet S."/>
            <person name="Mungpakdee S."/>
            <person name="Aury J.M."/>
            <person name="Da Silva C."/>
            <person name="Brinkmann H."/>
            <person name="Mikhaleva J."/>
            <person name="Olsen L.C."/>
            <person name="Jubin C."/>
            <person name="Canestro C."/>
            <person name="Bouquet J.M."/>
            <person name="Danks G."/>
            <person name="Poulain J."/>
            <person name="Campsteijn C."/>
            <person name="Adamski M."/>
            <person name="Cross I."/>
            <person name="Yadetie F."/>
            <person name="Muffato M."/>
            <person name="Louis A."/>
            <person name="Butcher S."/>
            <person name="Tsagkogeorga G."/>
            <person name="Konrad A."/>
            <person name="Singh S."/>
            <person name="Jensen M.F."/>
            <person name="Cong E.H."/>
            <person name="Eikeseth-Otteraa H."/>
            <person name="Noel B."/>
            <person name="Anthouard V."/>
            <person name="Porcel B.M."/>
            <person name="Kachouri-Lafond R."/>
            <person name="Nishino A."/>
            <person name="Ugolini M."/>
            <person name="Chourrout P."/>
            <person name="Nishida H."/>
            <person name="Aasland R."/>
            <person name="Huzurbazar S."/>
            <person name="Westhof E."/>
            <person name="Delsuc F."/>
            <person name="Lehrach H."/>
            <person name="Reinhardt R."/>
            <person name="Weissenbach J."/>
            <person name="Roy S.W."/>
            <person name="Artiguenave F."/>
            <person name="Postlethwait J.H."/>
            <person name="Manak J.R."/>
            <person name="Thompson E.M."/>
            <person name="Jaillon O."/>
            <person name="Du Pasquier L."/>
            <person name="Boudinot P."/>
            <person name="Liberles D.A."/>
            <person name="Volff J.N."/>
            <person name="Philippe H."/>
            <person name="Lenhard B."/>
            <person name="Roest Crollius H."/>
            <person name="Wincker P."/>
            <person name="Chourrout D."/>
        </authorList>
    </citation>
    <scope>NUCLEOTIDE SEQUENCE [LARGE SCALE GENOMIC DNA]</scope>
</reference>
<proteinExistence type="predicted"/>
<sequence>MDRDLALAQFQSFTATDDIPKALVILEKHNWNLEAAIAEHFNPPEIEEVRPSRPPRVSREIKFIIHLFKWTRQRSPS</sequence>
<dbReference type="AlphaFoldDB" id="E4Y7L6"/>
<dbReference type="SUPFAM" id="SSF46934">
    <property type="entry name" value="UBA-like"/>
    <property type="match status" value="1"/>
</dbReference>
<dbReference type="Gene3D" id="1.10.8.10">
    <property type="entry name" value="DNA helicase RuvA subunit, C-terminal domain"/>
    <property type="match status" value="1"/>
</dbReference>
<name>E4Y7L6_OIKDI</name>
<evidence type="ECO:0000313" key="1">
    <source>
        <dbReference type="EMBL" id="CBY31616.1"/>
    </source>
</evidence>
<dbReference type="EMBL" id="FN654310">
    <property type="protein sequence ID" value="CBY31616.1"/>
    <property type="molecule type" value="Genomic_DNA"/>
</dbReference>
<dbReference type="InterPro" id="IPR009060">
    <property type="entry name" value="UBA-like_sf"/>
</dbReference>